<proteinExistence type="predicted"/>
<name>A0A1J9QPL5_9PEZI</name>
<organism evidence="2 3">
    <name type="scientific">Diplodia corticola</name>
    <dbReference type="NCBI Taxonomy" id="236234"/>
    <lineage>
        <taxon>Eukaryota</taxon>
        <taxon>Fungi</taxon>
        <taxon>Dikarya</taxon>
        <taxon>Ascomycota</taxon>
        <taxon>Pezizomycotina</taxon>
        <taxon>Dothideomycetes</taxon>
        <taxon>Dothideomycetes incertae sedis</taxon>
        <taxon>Botryosphaeriales</taxon>
        <taxon>Botryosphaeriaceae</taxon>
        <taxon>Diplodia</taxon>
    </lineage>
</organism>
<evidence type="ECO:0000256" key="1">
    <source>
        <dbReference type="SAM" id="MobiDB-lite"/>
    </source>
</evidence>
<reference evidence="2 3" key="1">
    <citation type="submission" date="2016-10" db="EMBL/GenBank/DDBJ databases">
        <title>Proteomics and genomics reveal pathogen-plant mechanisms compatible with a hemibiotrophic lifestyle of Diplodia corticola.</title>
        <authorList>
            <person name="Fernandes I."/>
            <person name="De Jonge R."/>
            <person name="Van De Peer Y."/>
            <person name="Devreese B."/>
            <person name="Alves A."/>
            <person name="Esteves A.C."/>
        </authorList>
    </citation>
    <scope>NUCLEOTIDE SEQUENCE [LARGE SCALE GENOMIC DNA]</scope>
    <source>
        <strain evidence="2 3">CBS 112549</strain>
    </source>
</reference>
<dbReference type="AlphaFoldDB" id="A0A1J9QPL5"/>
<dbReference type="OrthoDB" id="3945882at2759"/>
<evidence type="ECO:0000313" key="3">
    <source>
        <dbReference type="Proteomes" id="UP000183809"/>
    </source>
</evidence>
<feature type="region of interest" description="Disordered" evidence="1">
    <location>
        <begin position="66"/>
        <end position="131"/>
    </location>
</feature>
<feature type="compositionally biased region" description="Low complexity" evidence="1">
    <location>
        <begin position="66"/>
        <end position="110"/>
    </location>
</feature>
<dbReference type="EMBL" id="MNUE01000055">
    <property type="protein sequence ID" value="OJD30862.1"/>
    <property type="molecule type" value="Genomic_DNA"/>
</dbReference>
<dbReference type="GeneID" id="31017566"/>
<accession>A0A1J9QPL5</accession>
<gene>
    <name evidence="2" type="ORF">BKCO1_5500016</name>
</gene>
<comment type="caution">
    <text evidence="2">The sequence shown here is derived from an EMBL/GenBank/DDBJ whole genome shotgun (WGS) entry which is preliminary data.</text>
</comment>
<feature type="compositionally biased region" description="Pro residues" evidence="1">
    <location>
        <begin position="111"/>
        <end position="131"/>
    </location>
</feature>
<dbReference type="Proteomes" id="UP000183809">
    <property type="component" value="Unassembled WGS sequence"/>
</dbReference>
<sequence>MPSLIARLGPMKEKDRKKKRNSIHHTFAILRRIPDNGPPAGLRSLIPSITHALHPRPTLRLITAGTTSLPSSSARNSPSTTTKSSTTTTTTTPDTSTKTNSNSNSNSNSAPPTPLHRPSPPPPPPPPSAVPWPPQICAAPLSTHHRLAPCAHVVRTPFLTPCGANCAHVFVVSAAATVASPMAPFVTDEPFACAACLDEVMRREAERRREAFGGLLERNGDALLEGEREVVAEAHERGLAVEMEEVRGWVRERVGGRWCEVADERDGHGRSCP</sequence>
<keyword evidence="3" id="KW-1185">Reference proteome</keyword>
<dbReference type="RefSeq" id="XP_020127122.1">
    <property type="nucleotide sequence ID" value="XM_020277305.1"/>
</dbReference>
<evidence type="ECO:0000313" key="2">
    <source>
        <dbReference type="EMBL" id="OJD30862.1"/>
    </source>
</evidence>
<protein>
    <submittedName>
        <fullName evidence="2">Uncharacterized protein</fullName>
    </submittedName>
</protein>
<feature type="region of interest" description="Disordered" evidence="1">
    <location>
        <begin position="1"/>
        <end position="23"/>
    </location>
</feature>